<accession>A0A5R9JCZ0</accession>
<evidence type="ECO:0000256" key="3">
    <source>
        <dbReference type="ARBA" id="ARBA00022519"/>
    </source>
</evidence>
<keyword evidence="4 7" id="KW-0812">Transmembrane</keyword>
<evidence type="ECO:0000256" key="6">
    <source>
        <dbReference type="ARBA" id="ARBA00023136"/>
    </source>
</evidence>
<keyword evidence="3" id="KW-0997">Cell inner membrane</keyword>
<keyword evidence="5 7" id="KW-1133">Transmembrane helix</keyword>
<dbReference type="GO" id="GO:0005886">
    <property type="term" value="C:plasma membrane"/>
    <property type="evidence" value="ECO:0007669"/>
    <property type="project" value="UniProtKB-SubCell"/>
</dbReference>
<evidence type="ECO:0000256" key="1">
    <source>
        <dbReference type="ARBA" id="ARBA00004533"/>
    </source>
</evidence>
<gene>
    <name evidence="9" type="ORF">FE263_07535</name>
</gene>
<name>A0A5R9JCZ0_9PROT</name>
<dbReference type="InterPro" id="IPR003399">
    <property type="entry name" value="Mce/MlaD"/>
</dbReference>
<evidence type="ECO:0000256" key="4">
    <source>
        <dbReference type="ARBA" id="ARBA00022692"/>
    </source>
</evidence>
<evidence type="ECO:0000313" key="9">
    <source>
        <dbReference type="EMBL" id="TLU73256.1"/>
    </source>
</evidence>
<dbReference type="AlphaFoldDB" id="A0A5R9JCZ0"/>
<organism evidence="9 10">
    <name type="scientific">Lichenicoccus roseus</name>
    <dbReference type="NCBI Taxonomy" id="2683649"/>
    <lineage>
        <taxon>Bacteria</taxon>
        <taxon>Pseudomonadati</taxon>
        <taxon>Pseudomonadota</taxon>
        <taxon>Alphaproteobacteria</taxon>
        <taxon>Acetobacterales</taxon>
        <taxon>Acetobacteraceae</taxon>
        <taxon>Lichenicoccus</taxon>
    </lineage>
</organism>
<dbReference type="RefSeq" id="WP_138325337.1">
    <property type="nucleotide sequence ID" value="NZ_VCDI01000002.1"/>
</dbReference>
<feature type="domain" description="Mce/MlaD" evidence="8">
    <location>
        <begin position="36"/>
        <end position="128"/>
    </location>
</feature>
<evidence type="ECO:0000256" key="2">
    <source>
        <dbReference type="ARBA" id="ARBA00022475"/>
    </source>
</evidence>
<comment type="subcellular location">
    <subcellularLocation>
        <location evidence="1">Cell inner membrane</location>
    </subcellularLocation>
</comment>
<dbReference type="Pfam" id="PF02470">
    <property type="entry name" value="MlaD"/>
    <property type="match status" value="3"/>
</dbReference>
<keyword evidence="6 7" id="KW-0472">Membrane</keyword>
<reference evidence="9 10" key="1">
    <citation type="submission" date="2019-05" db="EMBL/GenBank/DDBJ databases">
        <authorList>
            <person name="Pankratov T."/>
            <person name="Grouzdev D."/>
        </authorList>
    </citation>
    <scope>NUCLEOTIDE SEQUENCE [LARGE SCALE GENOMIC DNA]</scope>
    <source>
        <strain evidence="9 10">KEBCLARHB70R</strain>
    </source>
</reference>
<dbReference type="PANTHER" id="PTHR30462:SF0">
    <property type="entry name" value="INTERMEMBRANE TRANSPORT PROTEIN YEBT"/>
    <property type="match status" value="1"/>
</dbReference>
<protein>
    <submittedName>
        <fullName evidence="9">MCE family protein</fullName>
    </submittedName>
</protein>
<comment type="caution">
    <text evidence="9">The sequence shown here is derived from an EMBL/GenBank/DDBJ whole genome shotgun (WGS) entry which is preliminary data.</text>
</comment>
<feature type="domain" description="Mce/MlaD" evidence="8">
    <location>
        <begin position="154"/>
        <end position="215"/>
    </location>
</feature>
<sequence>MPEAGARPTRFSLIWLIPIIVVAIGAYLGWQTISRRGPEITIQFNDADGLTAGQTQVKHKSVGLGTVEGIELSRDLQHVDVRVQMRAQSAPMLTKNAKFWVVRPRLDGASISGLETLVSGAFIAIDPGKGGGEPGQTNFVGLDSPPGVRSDEPGQTFTLMTGSLGSIGQGSPVFFRDVQAGEVLGYKLPPDGRGPIPVQVFVKHPFDGYLRRDTRFWDVSGLRVDFGGSSGLHLQVESLQALISGGVAFGLPSERRGLHAEQAPSGTVFKLYESKQAADTAGYHERVQVVTYLRSSVKGLDTGSPVEMFGIQVGEVTEVKLEIDQNTGDAQVRVAMEVQPERVLSEQEMQGNSIFTITQAMVNRGLRAETDTSNLLTGSAMISLAFVPKAQPEKISLEGDAIVLPSQPGGMAGIMDSLSTVSAKLAALPLSQIGDSLSSLLAHADATVASPQLKQALVELDQTLASTNHLVKNADQGLTPFMRKLPAISDQLQKAIDNANGALASYGGNSDFHNSLQRTLDQLGSTARSIRALTDYLNRHPSSLIFGRSTP</sequence>
<feature type="domain" description="Mce/MlaD" evidence="8">
    <location>
        <begin position="294"/>
        <end position="385"/>
    </location>
</feature>
<dbReference type="OrthoDB" id="9806984at2"/>
<dbReference type="PANTHER" id="PTHR30462">
    <property type="entry name" value="INTERMEMBRANE TRANSPORT PROTEIN PQIB-RELATED"/>
    <property type="match status" value="1"/>
</dbReference>
<evidence type="ECO:0000256" key="7">
    <source>
        <dbReference type="SAM" id="Phobius"/>
    </source>
</evidence>
<proteinExistence type="predicted"/>
<dbReference type="EMBL" id="VCDI01000002">
    <property type="protein sequence ID" value="TLU73256.1"/>
    <property type="molecule type" value="Genomic_DNA"/>
</dbReference>
<keyword evidence="10" id="KW-1185">Reference proteome</keyword>
<keyword evidence="2" id="KW-1003">Cell membrane</keyword>
<dbReference type="InterPro" id="IPR051800">
    <property type="entry name" value="PqiA-PqiB_transport"/>
</dbReference>
<evidence type="ECO:0000313" key="10">
    <source>
        <dbReference type="Proteomes" id="UP000305654"/>
    </source>
</evidence>
<evidence type="ECO:0000256" key="5">
    <source>
        <dbReference type="ARBA" id="ARBA00022989"/>
    </source>
</evidence>
<feature type="transmembrane region" description="Helical" evidence="7">
    <location>
        <begin position="12"/>
        <end position="30"/>
    </location>
</feature>
<evidence type="ECO:0000259" key="8">
    <source>
        <dbReference type="Pfam" id="PF02470"/>
    </source>
</evidence>
<dbReference type="Proteomes" id="UP000305654">
    <property type="component" value="Unassembled WGS sequence"/>
</dbReference>